<evidence type="ECO:0000313" key="2">
    <source>
        <dbReference type="Proteomes" id="UP000051660"/>
    </source>
</evidence>
<reference evidence="1 2" key="1">
    <citation type="submission" date="2014-03" db="EMBL/GenBank/DDBJ databases">
        <title>Bradyrhizobium valentinum sp. nov., isolated from effective nodules of Lupinus mariae-josephae, a lupine endemic of basic-lime soils in Eastern Spain.</title>
        <authorList>
            <person name="Duran D."/>
            <person name="Rey L."/>
            <person name="Navarro A."/>
            <person name="Busquets A."/>
            <person name="Imperial J."/>
            <person name="Ruiz-Argueso T."/>
        </authorList>
    </citation>
    <scope>NUCLEOTIDE SEQUENCE [LARGE SCALE GENOMIC DNA]</scope>
    <source>
        <strain evidence="1 2">CCBAU 23086</strain>
    </source>
</reference>
<proteinExistence type="predicted"/>
<evidence type="ECO:0000313" key="1">
    <source>
        <dbReference type="EMBL" id="KRR21398.1"/>
    </source>
</evidence>
<protein>
    <submittedName>
        <fullName evidence="1">Uncharacterized protein</fullName>
    </submittedName>
</protein>
<dbReference type="Proteomes" id="UP000051660">
    <property type="component" value="Unassembled WGS sequence"/>
</dbReference>
<dbReference type="AlphaFoldDB" id="A0A0R3MVU6"/>
<gene>
    <name evidence="1" type="ORF">CQ14_07045</name>
</gene>
<comment type="caution">
    <text evidence="1">The sequence shown here is derived from an EMBL/GenBank/DDBJ whole genome shotgun (WGS) entry which is preliminary data.</text>
</comment>
<accession>A0A0R3MVU6</accession>
<name>A0A0R3MVU6_9BRAD</name>
<dbReference type="EMBL" id="LLYB01000081">
    <property type="protein sequence ID" value="KRR21398.1"/>
    <property type="molecule type" value="Genomic_DNA"/>
</dbReference>
<sequence>MATVIDLVGRGDLFKLDPQLDHPQQEMRRIYAGPKLRTWIENDLPGLVSDRNVESLPIQQFDEFVALFCSGDTLTYDQHFKPLNHVEDGIWELKTTDLRIFGWFPQKDCFVGVIGDTKRRIIDYGLYGPYAKVEVTPFRNQLDLDPPKFVPGKNPHDVVSDYD</sequence>
<organism evidence="1 2">
    <name type="scientific">Bradyrhizobium lablabi</name>
    <dbReference type="NCBI Taxonomy" id="722472"/>
    <lineage>
        <taxon>Bacteria</taxon>
        <taxon>Pseudomonadati</taxon>
        <taxon>Pseudomonadota</taxon>
        <taxon>Alphaproteobacteria</taxon>
        <taxon>Hyphomicrobiales</taxon>
        <taxon>Nitrobacteraceae</taxon>
        <taxon>Bradyrhizobium</taxon>
    </lineage>
</organism>